<dbReference type="Proteomes" id="UP000001593">
    <property type="component" value="Unassembled WGS sequence"/>
</dbReference>
<dbReference type="InterPro" id="IPR000859">
    <property type="entry name" value="CUB_dom"/>
</dbReference>
<dbReference type="SMART" id="SM00042">
    <property type="entry name" value="CUB"/>
    <property type="match status" value="3"/>
</dbReference>
<dbReference type="InParanoid" id="A7RX81"/>
<keyword evidence="1" id="KW-0677">Repeat</keyword>
<feature type="domain" description="CUB" evidence="4">
    <location>
        <begin position="1"/>
        <end position="111"/>
    </location>
</feature>
<dbReference type="InterPro" id="IPR035914">
    <property type="entry name" value="Sperma_CUB_dom_sf"/>
</dbReference>
<dbReference type="Pfam" id="PF00431">
    <property type="entry name" value="CUB"/>
    <property type="match status" value="3"/>
</dbReference>
<keyword evidence="2 3" id="KW-1015">Disulfide bond</keyword>
<dbReference type="PANTHER" id="PTHR24251:SF40">
    <property type="entry name" value="CUB DOMAIN-CONTAINING PROTEIN"/>
    <property type="match status" value="1"/>
</dbReference>
<dbReference type="STRING" id="45351.A7RX81"/>
<feature type="domain" description="CUB" evidence="4">
    <location>
        <begin position="229"/>
        <end position="341"/>
    </location>
</feature>
<dbReference type="eggNOG" id="ENOG502QVE6">
    <property type="taxonomic scope" value="Eukaryota"/>
</dbReference>
<dbReference type="OMA" id="CKININA"/>
<evidence type="ECO:0000256" key="3">
    <source>
        <dbReference type="PROSITE-ProRule" id="PRU00059"/>
    </source>
</evidence>
<dbReference type="CDD" id="cd00041">
    <property type="entry name" value="CUB"/>
    <property type="match status" value="3"/>
</dbReference>
<accession>A7RX81</accession>
<reference evidence="5 6" key="1">
    <citation type="journal article" date="2007" name="Science">
        <title>Sea anemone genome reveals ancestral eumetazoan gene repertoire and genomic organization.</title>
        <authorList>
            <person name="Putnam N.H."/>
            <person name="Srivastava M."/>
            <person name="Hellsten U."/>
            <person name="Dirks B."/>
            <person name="Chapman J."/>
            <person name="Salamov A."/>
            <person name="Terry A."/>
            <person name="Shapiro H."/>
            <person name="Lindquist E."/>
            <person name="Kapitonov V.V."/>
            <person name="Jurka J."/>
            <person name="Genikhovich G."/>
            <person name="Grigoriev I.V."/>
            <person name="Lucas S.M."/>
            <person name="Steele R.E."/>
            <person name="Finnerty J.R."/>
            <person name="Technau U."/>
            <person name="Martindale M.Q."/>
            <person name="Rokhsar D.S."/>
        </authorList>
    </citation>
    <scope>NUCLEOTIDE SEQUENCE [LARGE SCALE GENOMIC DNA]</scope>
    <source>
        <strain evidence="6">CH2 X CH6</strain>
    </source>
</reference>
<gene>
    <name evidence="5" type="ORF">NEMVEDRAFT_v1g21340</name>
</gene>
<protein>
    <recommendedName>
        <fullName evidence="4">CUB domain-containing protein</fullName>
    </recommendedName>
</protein>
<evidence type="ECO:0000313" key="6">
    <source>
        <dbReference type="Proteomes" id="UP000001593"/>
    </source>
</evidence>
<feature type="disulfide bond" evidence="3">
    <location>
        <begin position="229"/>
        <end position="256"/>
    </location>
</feature>
<dbReference type="SUPFAM" id="SSF49854">
    <property type="entry name" value="Spermadhesin, CUB domain"/>
    <property type="match status" value="3"/>
</dbReference>
<organism evidence="5 6">
    <name type="scientific">Nematostella vectensis</name>
    <name type="common">Starlet sea anemone</name>
    <dbReference type="NCBI Taxonomy" id="45351"/>
    <lineage>
        <taxon>Eukaryota</taxon>
        <taxon>Metazoa</taxon>
        <taxon>Cnidaria</taxon>
        <taxon>Anthozoa</taxon>
        <taxon>Hexacorallia</taxon>
        <taxon>Actiniaria</taxon>
        <taxon>Edwardsiidae</taxon>
        <taxon>Nematostella</taxon>
    </lineage>
</organism>
<feature type="non-terminal residue" evidence="5">
    <location>
        <position position="341"/>
    </location>
</feature>
<sequence length="341" mass="37943">SGSIRSPNFPRDYPHNAECTWTITVPRGRYVKLMFGTFDVETFYHKDGSATCIDLVEVKDGGDKHKQLLGAYCNSNRPPYAIISSSNQIRVWFNSDRTVSKKGFNATFTSHEDKACGGVLKGPRGVMKSPRYMVSPYPNDANCEWVIEVEVGKFIRLSFVDFGLEVQCARCLSMSMSSPIPVASSRFCNFKAPEVIVSSGNEMTVRFQSSLSVSNGKFTALFLTHSRGCGDIIYVSEDGTLESPRYPSEYGTDHMCTWVLSAKPEAKITIEFEEFSLQPPNNGSKCIDFLEIRDGQLASSALLDTYCGTNTPAKFTSTANYIRLTFMSDRDVTAKGFKLLY</sequence>
<dbReference type="EMBL" id="DS469549">
    <property type="protein sequence ID" value="EDO43917.1"/>
    <property type="molecule type" value="Genomic_DNA"/>
</dbReference>
<evidence type="ECO:0000259" key="4">
    <source>
        <dbReference type="PROSITE" id="PS01180"/>
    </source>
</evidence>
<evidence type="ECO:0000313" key="5">
    <source>
        <dbReference type="EMBL" id="EDO43917.1"/>
    </source>
</evidence>
<dbReference type="PANTHER" id="PTHR24251">
    <property type="entry name" value="OVOCHYMASE-RELATED"/>
    <property type="match status" value="1"/>
</dbReference>
<feature type="non-terminal residue" evidence="5">
    <location>
        <position position="1"/>
    </location>
</feature>
<evidence type="ECO:0000256" key="1">
    <source>
        <dbReference type="ARBA" id="ARBA00022737"/>
    </source>
</evidence>
<proteinExistence type="predicted"/>
<dbReference type="AlphaFoldDB" id="A7RX81"/>
<dbReference type="PROSITE" id="PS01180">
    <property type="entry name" value="CUB"/>
    <property type="match status" value="3"/>
</dbReference>
<feature type="domain" description="CUB" evidence="4">
    <location>
        <begin position="116"/>
        <end position="225"/>
    </location>
</feature>
<feature type="disulfide bond" evidence="3">
    <location>
        <begin position="116"/>
        <end position="143"/>
    </location>
</feature>
<keyword evidence="6" id="KW-1185">Reference proteome</keyword>
<name>A7RX81_NEMVE</name>
<evidence type="ECO:0000256" key="2">
    <source>
        <dbReference type="ARBA" id="ARBA00023157"/>
    </source>
</evidence>
<dbReference type="Gene3D" id="2.60.120.290">
    <property type="entry name" value="Spermadhesin, CUB domain"/>
    <property type="match status" value="3"/>
</dbReference>
<comment type="caution">
    <text evidence="3">Lacks conserved residue(s) required for the propagation of feature annotation.</text>
</comment>
<dbReference type="HOGENOM" id="CLU_015228_7_1_1"/>
<dbReference type="FunFam" id="2.60.120.290:FF:000013">
    <property type="entry name" value="Membrane frizzled-related protein"/>
    <property type="match status" value="2"/>
</dbReference>